<proteinExistence type="predicted"/>
<organism evidence="2 3">
    <name type="scientific">Octopus sinensis</name>
    <name type="common">East Asian common octopus</name>
    <dbReference type="NCBI Taxonomy" id="2607531"/>
    <lineage>
        <taxon>Eukaryota</taxon>
        <taxon>Metazoa</taxon>
        <taxon>Spiralia</taxon>
        <taxon>Lophotrochozoa</taxon>
        <taxon>Mollusca</taxon>
        <taxon>Cephalopoda</taxon>
        <taxon>Coleoidea</taxon>
        <taxon>Octopodiformes</taxon>
        <taxon>Octopoda</taxon>
        <taxon>Incirrata</taxon>
        <taxon>Octopodidae</taxon>
        <taxon>Octopus</taxon>
    </lineage>
</organism>
<feature type="compositionally biased region" description="Polar residues" evidence="1">
    <location>
        <begin position="104"/>
        <end position="116"/>
    </location>
</feature>
<evidence type="ECO:0000313" key="3">
    <source>
        <dbReference type="RefSeq" id="XP_029656890.1"/>
    </source>
</evidence>
<dbReference type="AlphaFoldDB" id="A0A6P7U3N7"/>
<dbReference type="Proteomes" id="UP000515154">
    <property type="component" value="Unplaced"/>
</dbReference>
<protein>
    <submittedName>
        <fullName evidence="3">Uncharacterized protein LOC115230928</fullName>
    </submittedName>
</protein>
<evidence type="ECO:0000313" key="2">
    <source>
        <dbReference type="Proteomes" id="UP000515154"/>
    </source>
</evidence>
<keyword evidence="2" id="KW-1185">Reference proteome</keyword>
<sequence length="144" mass="16762">MPPTKIIPPGLRDRDFKNWPQNSFNEDIVFETDKSPQAVQVKRLVINEDLTDKLLKKFKEVIGIYLQQSYEEGDSFGLSKIDEDQEQTEIAQRVKLMRTLQKLPKQSLQDDSQIENNDFKDSPQNKNQINIVEKECTIGIGYFK</sequence>
<dbReference type="KEGG" id="osn:115230928"/>
<name>A0A6P7U3N7_9MOLL</name>
<gene>
    <name evidence="3" type="primary">LOC115230928</name>
</gene>
<reference evidence="3" key="1">
    <citation type="submission" date="2025-08" db="UniProtKB">
        <authorList>
            <consortium name="RefSeq"/>
        </authorList>
    </citation>
    <scope>IDENTIFICATION</scope>
</reference>
<dbReference type="RefSeq" id="XP_029656890.1">
    <property type="nucleotide sequence ID" value="XM_029801030.2"/>
</dbReference>
<evidence type="ECO:0000256" key="1">
    <source>
        <dbReference type="SAM" id="MobiDB-lite"/>
    </source>
</evidence>
<accession>A0A6P7U3N7</accession>
<feature type="region of interest" description="Disordered" evidence="1">
    <location>
        <begin position="104"/>
        <end position="126"/>
    </location>
</feature>